<protein>
    <recommendedName>
        <fullName evidence="3">DUF1641 domain-containing protein</fullName>
    </recommendedName>
</protein>
<evidence type="ECO:0000313" key="2">
    <source>
        <dbReference type="Proteomes" id="UP000075766"/>
    </source>
</evidence>
<evidence type="ECO:0000313" key="1">
    <source>
        <dbReference type="EMBL" id="KXX66306.1"/>
    </source>
</evidence>
<gene>
    <name evidence="1" type="ORF">AY586_06040</name>
</gene>
<keyword evidence="2" id="KW-1185">Reference proteome</keyword>
<dbReference type="RefSeq" id="WP_062271576.1">
    <property type="nucleotide sequence ID" value="NZ_LSYU01000002.1"/>
</dbReference>
<dbReference type="Proteomes" id="UP000075766">
    <property type="component" value="Unassembled WGS sequence"/>
</dbReference>
<evidence type="ECO:0008006" key="3">
    <source>
        <dbReference type="Google" id="ProtNLM"/>
    </source>
</evidence>
<name>A0ABR5VKR0_MARGR</name>
<organism evidence="1 2">
    <name type="scientific">Marichromatium gracile</name>
    <name type="common">Chromatium gracile</name>
    <dbReference type="NCBI Taxonomy" id="1048"/>
    <lineage>
        <taxon>Bacteria</taxon>
        <taxon>Pseudomonadati</taxon>
        <taxon>Pseudomonadota</taxon>
        <taxon>Gammaproteobacteria</taxon>
        <taxon>Chromatiales</taxon>
        <taxon>Chromatiaceae</taxon>
        <taxon>Marichromatium</taxon>
    </lineage>
</organism>
<dbReference type="Pfam" id="PF07849">
    <property type="entry name" value="DUF1641"/>
    <property type="match status" value="1"/>
</dbReference>
<dbReference type="EMBL" id="LSYU01000002">
    <property type="protein sequence ID" value="KXX66306.1"/>
    <property type="molecule type" value="Genomic_DNA"/>
</dbReference>
<comment type="caution">
    <text evidence="1">The sequence shown here is derived from an EMBL/GenBank/DDBJ whole genome shotgun (WGS) entry which is preliminary data.</text>
</comment>
<accession>A0ABR5VKR0</accession>
<reference evidence="1 2" key="1">
    <citation type="submission" date="2016-02" db="EMBL/GenBank/DDBJ databases">
        <title>Genome sequence of Marichromatium gracile YL-28, a purple sulfur bacterium.</title>
        <authorList>
            <person name="Zhao C."/>
            <person name="Hong X."/>
            <person name="Chen S."/>
            <person name="Yang S."/>
        </authorList>
    </citation>
    <scope>NUCLEOTIDE SEQUENCE [LARGE SCALE GENOMIC DNA]</scope>
    <source>
        <strain evidence="1 2">YL28</strain>
    </source>
</reference>
<proteinExistence type="predicted"/>
<dbReference type="InterPro" id="IPR012440">
    <property type="entry name" value="DUF1641"/>
</dbReference>
<sequence length="137" mass="14804">MLTATEPQDAAAVLADPDTAAGLRDLAEHLAPLLQTRRLHNVVDLLSATSDFIDMADDQLTQKLAKAFEEVVWAGWSAGNALRSASATAADSEPPTLWQLSRQLNDPEVRRGLFFVIQLLGAVGRQVALEAEIPEDD</sequence>